<dbReference type="AlphaFoldDB" id="A0A6A4ZX70"/>
<feature type="domain" description="HIT-type" evidence="3">
    <location>
        <begin position="5"/>
        <end position="38"/>
    </location>
</feature>
<accession>A0A6A4ZX70</accession>
<dbReference type="Pfam" id="PF04438">
    <property type="entry name" value="zf-HIT"/>
    <property type="match status" value="1"/>
</dbReference>
<proteinExistence type="predicted"/>
<dbReference type="Gene3D" id="3.30.60.190">
    <property type="match status" value="1"/>
</dbReference>
<dbReference type="EMBL" id="VJMI01017082">
    <property type="protein sequence ID" value="KAF0715198.1"/>
    <property type="molecule type" value="Genomic_DNA"/>
</dbReference>
<dbReference type="Proteomes" id="UP000469452">
    <property type="component" value="Unassembled WGS sequence"/>
</dbReference>
<evidence type="ECO:0000313" key="5">
    <source>
        <dbReference type="Proteomes" id="UP000469452"/>
    </source>
</evidence>
<dbReference type="InterPro" id="IPR007529">
    <property type="entry name" value="Znf_HIT"/>
</dbReference>
<evidence type="ECO:0000256" key="2">
    <source>
        <dbReference type="SAM" id="MobiDB-lite"/>
    </source>
</evidence>
<organism evidence="4 5">
    <name type="scientific">Aphanomyces astaci</name>
    <name type="common">Crayfish plague agent</name>
    <dbReference type="NCBI Taxonomy" id="112090"/>
    <lineage>
        <taxon>Eukaryota</taxon>
        <taxon>Sar</taxon>
        <taxon>Stramenopiles</taxon>
        <taxon>Oomycota</taxon>
        <taxon>Saprolegniomycetes</taxon>
        <taxon>Saprolegniales</taxon>
        <taxon>Verrucalvaceae</taxon>
        <taxon>Aphanomyces</taxon>
    </lineage>
</organism>
<keyword evidence="1" id="KW-0479">Metal-binding</keyword>
<feature type="compositionally biased region" description="Pro residues" evidence="2">
    <location>
        <begin position="43"/>
        <end position="52"/>
    </location>
</feature>
<gene>
    <name evidence="4" type="ORF">AaE_011382</name>
</gene>
<evidence type="ECO:0000313" key="4">
    <source>
        <dbReference type="EMBL" id="KAF0715198.1"/>
    </source>
</evidence>
<dbReference type="PROSITE" id="PS51083">
    <property type="entry name" value="ZF_HIT"/>
    <property type="match status" value="1"/>
</dbReference>
<name>A0A6A4ZX70_APHAT</name>
<evidence type="ECO:0000256" key="1">
    <source>
        <dbReference type="PROSITE-ProRule" id="PRU00453"/>
    </source>
</evidence>
<sequence length="160" mass="17615">MSATCGICSVGPRKYKCPLCRLPYCSTVCYKVHKEVPCSAPAPAEPTEPSAPPTTVATTSSTGQPSTEEDEVPLLTNEQLAVLSMSANLKKALHDPATRSKITAVRPPFHHPSPTLVDRSLYMCWMQIDAHPDRLQELQKALTDPVFARFVYNMMDEVRA</sequence>
<dbReference type="CDD" id="cd23024">
    <property type="entry name" value="zf-HIT_ZNHIT2-3"/>
    <property type="match status" value="1"/>
</dbReference>
<feature type="region of interest" description="Disordered" evidence="2">
    <location>
        <begin position="40"/>
        <end position="72"/>
    </location>
</feature>
<protein>
    <recommendedName>
        <fullName evidence="3">HIT-type domain-containing protein</fullName>
    </recommendedName>
</protein>
<feature type="compositionally biased region" description="Low complexity" evidence="2">
    <location>
        <begin position="53"/>
        <end position="62"/>
    </location>
</feature>
<dbReference type="GO" id="GO:0008270">
    <property type="term" value="F:zinc ion binding"/>
    <property type="evidence" value="ECO:0007669"/>
    <property type="project" value="UniProtKB-UniRule"/>
</dbReference>
<evidence type="ECO:0000259" key="3">
    <source>
        <dbReference type="PROSITE" id="PS51083"/>
    </source>
</evidence>
<keyword evidence="1" id="KW-0863">Zinc-finger</keyword>
<dbReference type="SUPFAM" id="SSF144232">
    <property type="entry name" value="HIT/MYND zinc finger-like"/>
    <property type="match status" value="1"/>
</dbReference>
<keyword evidence="1" id="KW-0862">Zinc</keyword>
<dbReference type="VEuPathDB" id="FungiDB:H257_10319"/>
<reference evidence="4 5" key="1">
    <citation type="submission" date="2019-06" db="EMBL/GenBank/DDBJ databases">
        <title>Genomics analysis of Aphanomyces spp. identifies a new class of oomycete effector associated with host adaptation.</title>
        <authorList>
            <person name="Gaulin E."/>
        </authorList>
    </citation>
    <scope>NUCLEOTIDE SEQUENCE [LARGE SCALE GENOMIC DNA]</scope>
    <source>
        <strain evidence="4 5">E</strain>
    </source>
</reference>
<comment type="caution">
    <text evidence="4">The sequence shown here is derived from an EMBL/GenBank/DDBJ whole genome shotgun (WGS) entry which is preliminary data.</text>
</comment>